<organism evidence="1">
    <name type="scientific">Paenibacillus sp. SYP-B3998</name>
    <dbReference type="NCBI Taxonomy" id="2678564"/>
    <lineage>
        <taxon>Bacteria</taxon>
        <taxon>Bacillati</taxon>
        <taxon>Bacillota</taxon>
        <taxon>Bacilli</taxon>
        <taxon>Bacillales</taxon>
        <taxon>Paenibacillaceae</taxon>
        <taxon>Paenibacillus</taxon>
    </lineage>
</organism>
<evidence type="ECO:0000313" key="1">
    <source>
        <dbReference type="EMBL" id="NEW09886.1"/>
    </source>
</evidence>
<dbReference type="AlphaFoldDB" id="A0A6G4A5U5"/>
<dbReference type="EMBL" id="JAAIKC010000027">
    <property type="protein sequence ID" value="NEW09886.1"/>
    <property type="molecule type" value="Genomic_DNA"/>
</dbReference>
<reference evidence="1" key="1">
    <citation type="submission" date="2020-02" db="EMBL/GenBank/DDBJ databases">
        <authorList>
            <person name="Shen X.-R."/>
            <person name="Zhang Y.-X."/>
        </authorList>
    </citation>
    <scope>NUCLEOTIDE SEQUENCE</scope>
    <source>
        <strain evidence="1">SYP-B3998</strain>
    </source>
</reference>
<comment type="caution">
    <text evidence="1">The sequence shown here is derived from an EMBL/GenBank/DDBJ whole genome shotgun (WGS) entry which is preliminary data.</text>
</comment>
<gene>
    <name evidence="1" type="ORF">GK047_28720</name>
</gene>
<name>A0A6G4A5U5_9BACL</name>
<proteinExistence type="predicted"/>
<accession>A0A6G4A5U5</accession>
<protein>
    <submittedName>
        <fullName evidence="1">Uncharacterized protein</fullName>
    </submittedName>
</protein>
<sequence>MSAIAMIVGDGVLADFVYEELSAQFEVVRQINFEAGVPEAVNFVLVLHDA</sequence>